<feature type="compositionally biased region" description="Basic residues" evidence="1">
    <location>
        <begin position="1"/>
        <end position="16"/>
    </location>
</feature>
<organism evidence="2">
    <name type="scientific">Anopheles coluzzii</name>
    <name type="common">African malaria mosquito</name>
    <dbReference type="NCBI Taxonomy" id="1518534"/>
    <lineage>
        <taxon>Eukaryota</taxon>
        <taxon>Metazoa</taxon>
        <taxon>Ecdysozoa</taxon>
        <taxon>Arthropoda</taxon>
        <taxon>Hexapoda</taxon>
        <taxon>Insecta</taxon>
        <taxon>Pterygota</taxon>
        <taxon>Neoptera</taxon>
        <taxon>Endopterygota</taxon>
        <taxon>Diptera</taxon>
        <taxon>Nematocera</taxon>
        <taxon>Culicoidea</taxon>
        <taxon>Culicidae</taxon>
        <taxon>Anophelinae</taxon>
        <taxon>Anopheles</taxon>
    </lineage>
</organism>
<evidence type="ECO:0000313" key="2">
    <source>
        <dbReference type="EnsemblMetazoa" id="ACOM023017-PA.1"/>
    </source>
</evidence>
<accession>A0A8W7NZ35</accession>
<reference evidence="2" key="1">
    <citation type="submission" date="2022-08" db="UniProtKB">
        <authorList>
            <consortium name="EnsemblMetazoa"/>
        </authorList>
    </citation>
    <scope>IDENTIFICATION</scope>
</reference>
<feature type="compositionally biased region" description="Basic and acidic residues" evidence="1">
    <location>
        <begin position="32"/>
        <end position="41"/>
    </location>
</feature>
<proteinExistence type="predicted"/>
<evidence type="ECO:0000256" key="1">
    <source>
        <dbReference type="SAM" id="MobiDB-lite"/>
    </source>
</evidence>
<feature type="compositionally biased region" description="Basic and acidic residues" evidence="1">
    <location>
        <begin position="74"/>
        <end position="92"/>
    </location>
</feature>
<dbReference type="Proteomes" id="UP000075882">
    <property type="component" value="Unassembled WGS sequence"/>
</dbReference>
<name>A0A8W7NZ35_ANOCL</name>
<sequence>MPRHRPAQHHQQHRVKALASRTAPSSPIDGTNTHRDGVGRHREQRRQQTVAFANLPEQGQHAQPAQPLPATCDTMRERKHQPDQDAERHADTSDSFTTSCSTASAVMALAQKLTMCFTPLIANGQITYEFGTTRRPDDPERPGD</sequence>
<dbReference type="AlphaFoldDB" id="A0A8W7NZ35"/>
<protein>
    <submittedName>
        <fullName evidence="2">Uncharacterized protein</fullName>
    </submittedName>
</protein>
<feature type="compositionally biased region" description="Polar residues" evidence="1">
    <location>
        <begin position="22"/>
        <end position="31"/>
    </location>
</feature>
<feature type="region of interest" description="Disordered" evidence="1">
    <location>
        <begin position="1"/>
        <end position="99"/>
    </location>
</feature>
<dbReference type="EnsemblMetazoa" id="ACOM023017-RA">
    <property type="protein sequence ID" value="ACOM023017-PA.1"/>
    <property type="gene ID" value="ACOM023017"/>
</dbReference>